<evidence type="ECO:0000256" key="3">
    <source>
        <dbReference type="PROSITE-ProRule" id="PRU00221"/>
    </source>
</evidence>
<dbReference type="InterPro" id="IPR015943">
    <property type="entry name" value="WD40/YVTN_repeat-like_dom_sf"/>
</dbReference>
<dbReference type="Gene3D" id="1.20.1280.50">
    <property type="match status" value="1"/>
</dbReference>
<dbReference type="InterPro" id="IPR001680">
    <property type="entry name" value="WD40_rpt"/>
</dbReference>
<evidence type="ECO:0000256" key="1">
    <source>
        <dbReference type="ARBA" id="ARBA00022574"/>
    </source>
</evidence>
<feature type="repeat" description="WD" evidence="3">
    <location>
        <begin position="146"/>
        <end position="185"/>
    </location>
</feature>
<evidence type="ECO:0000313" key="5">
    <source>
        <dbReference type="EMBL" id="CAG8592052.1"/>
    </source>
</evidence>
<proteinExistence type="predicted"/>
<dbReference type="SUPFAM" id="SSF50978">
    <property type="entry name" value="WD40 repeat-like"/>
    <property type="match status" value="1"/>
</dbReference>
<comment type="caution">
    <text evidence="5">The sequence shown here is derived from an EMBL/GenBank/DDBJ whole genome shotgun (WGS) entry which is preliminary data.</text>
</comment>
<dbReference type="SMART" id="SM00256">
    <property type="entry name" value="FBOX"/>
    <property type="match status" value="1"/>
</dbReference>
<dbReference type="SUPFAM" id="SSF81383">
    <property type="entry name" value="F-box domain"/>
    <property type="match status" value="1"/>
</dbReference>
<evidence type="ECO:0000313" key="6">
    <source>
        <dbReference type="Proteomes" id="UP000789375"/>
    </source>
</evidence>
<dbReference type="SMART" id="SM00320">
    <property type="entry name" value="WD40"/>
    <property type="match status" value="3"/>
</dbReference>
<dbReference type="Proteomes" id="UP000789375">
    <property type="component" value="Unassembled WGS sequence"/>
</dbReference>
<reference evidence="5" key="1">
    <citation type="submission" date="2021-06" db="EMBL/GenBank/DDBJ databases">
        <authorList>
            <person name="Kallberg Y."/>
            <person name="Tangrot J."/>
            <person name="Rosling A."/>
        </authorList>
    </citation>
    <scope>NUCLEOTIDE SEQUENCE</scope>
    <source>
        <strain evidence="5">87-6 pot B 2015</strain>
    </source>
</reference>
<dbReference type="Gene3D" id="2.130.10.10">
    <property type="entry name" value="YVTN repeat-like/Quinoprotein amine dehydrogenase"/>
    <property type="match status" value="1"/>
</dbReference>
<evidence type="ECO:0000256" key="2">
    <source>
        <dbReference type="ARBA" id="ARBA00022737"/>
    </source>
</evidence>
<name>A0A9N9C626_FUNMO</name>
<dbReference type="PROSITE" id="PS00678">
    <property type="entry name" value="WD_REPEATS_1"/>
    <property type="match status" value="1"/>
</dbReference>
<dbReference type="PROSITE" id="PS50181">
    <property type="entry name" value="FBOX"/>
    <property type="match status" value="1"/>
</dbReference>
<keyword evidence="2" id="KW-0677">Repeat</keyword>
<feature type="domain" description="F-box" evidence="4">
    <location>
        <begin position="51"/>
        <end position="97"/>
    </location>
</feature>
<accession>A0A9N9C626</accession>
<dbReference type="PROSITE" id="PS50082">
    <property type="entry name" value="WD_REPEATS_2"/>
    <property type="match status" value="2"/>
</dbReference>
<dbReference type="AlphaFoldDB" id="A0A9N9C626"/>
<dbReference type="EMBL" id="CAJVPP010002215">
    <property type="protein sequence ID" value="CAG8592052.1"/>
    <property type="molecule type" value="Genomic_DNA"/>
</dbReference>
<evidence type="ECO:0000259" key="4">
    <source>
        <dbReference type="PROSITE" id="PS50181"/>
    </source>
</evidence>
<gene>
    <name evidence="5" type="ORF">FMOSSE_LOCUS8492</name>
</gene>
<keyword evidence="6" id="KW-1185">Reference proteome</keyword>
<dbReference type="PANTHER" id="PTHR44436:SF1">
    <property type="entry name" value="F-BOX_WD REPEAT-CONTAINING PROTEIN 2"/>
    <property type="match status" value="1"/>
</dbReference>
<dbReference type="PROSITE" id="PS50294">
    <property type="entry name" value="WD_REPEATS_REGION"/>
    <property type="match status" value="2"/>
</dbReference>
<dbReference type="InterPro" id="IPR036047">
    <property type="entry name" value="F-box-like_dom_sf"/>
</dbReference>
<dbReference type="PANTHER" id="PTHR44436">
    <property type="entry name" value="F-BOX/WD REPEAT-CONTAINING PROTEIN 2"/>
    <property type="match status" value="1"/>
</dbReference>
<organism evidence="5 6">
    <name type="scientific">Funneliformis mosseae</name>
    <name type="common">Endomycorrhizal fungus</name>
    <name type="synonym">Glomus mosseae</name>
    <dbReference type="NCBI Taxonomy" id="27381"/>
    <lineage>
        <taxon>Eukaryota</taxon>
        <taxon>Fungi</taxon>
        <taxon>Fungi incertae sedis</taxon>
        <taxon>Mucoromycota</taxon>
        <taxon>Glomeromycotina</taxon>
        <taxon>Glomeromycetes</taxon>
        <taxon>Glomerales</taxon>
        <taxon>Glomeraceae</taxon>
        <taxon>Funneliformis</taxon>
    </lineage>
</organism>
<dbReference type="InterPro" id="IPR001810">
    <property type="entry name" value="F-box_dom"/>
</dbReference>
<dbReference type="InterPro" id="IPR019775">
    <property type="entry name" value="WD40_repeat_CS"/>
</dbReference>
<keyword evidence="1 3" id="KW-0853">WD repeat</keyword>
<dbReference type="Pfam" id="PF12937">
    <property type="entry name" value="F-box-like"/>
    <property type="match status" value="1"/>
</dbReference>
<protein>
    <submittedName>
        <fullName evidence="5">4358_t:CDS:1</fullName>
    </submittedName>
</protein>
<sequence length="443" mass="50290">MQNEIERVLSEFRILDREKRKIFLLSLVEECDPHEVFTLQQGLKLKGFGAFDIIGSLPPELSVKIFAFLDGKNLCACREVCKTWMNITNESAIWRLKCLEMLKIDKGAKSAQNMNIPKEGWKKWYQKQYRREVNWINGRVQTVNILRGHKERISDAKLKENILVTGSADRTVRIWNIDTGECIRTLCGNSFSCVDFLLEEQIVAASTFFRSSFIWNMETGELLRELSGHVSAVRCISLSKSYVASCAFDGSLIVWNWRTGEKLATIPAEAVQIRIFESTILSLSSSSIKAFDIPNGNCIFSAPFNEGLLGWSYIQNYLLSKSAEDSMNGFPDQIVSSSNILNIIRLCSDSRVYDFDTKRGRMISVNSGTLQLILLNETCQPNATRPHCLCNVETSQPMEIEYPQGKYKAILNKEVVRTLNMDHRRVIVGYLSGTIAILDFEPS</sequence>
<feature type="repeat" description="WD" evidence="3">
    <location>
        <begin position="226"/>
        <end position="265"/>
    </location>
</feature>
<dbReference type="InterPro" id="IPR042627">
    <property type="entry name" value="FBXW2"/>
</dbReference>
<dbReference type="InterPro" id="IPR036322">
    <property type="entry name" value="WD40_repeat_dom_sf"/>
</dbReference>
<dbReference type="Pfam" id="PF00400">
    <property type="entry name" value="WD40"/>
    <property type="match status" value="2"/>
</dbReference>